<keyword evidence="3" id="KW-1185">Reference proteome</keyword>
<evidence type="ECO:0000313" key="3">
    <source>
        <dbReference type="Proteomes" id="UP001201980"/>
    </source>
</evidence>
<name>A0AAD5S0K7_9PEZI</name>
<dbReference type="AlphaFoldDB" id="A0AAD5S0K7"/>
<comment type="caution">
    <text evidence="2">The sequence shown here is derived from an EMBL/GenBank/DDBJ whole genome shotgun (WGS) entry which is preliminary data.</text>
</comment>
<sequence>MLTALKKNAWSSLQGSAGIKQIGGGEATEISMSSTTGRSGGELPFLARKVPLVSLAGTLIVTDVVGAACCHRWTLVAIPVFGGLTKEEGNDFCVGSTMVDFFASTATESPVVSTIARSLPFVRPVSAVRGDALSVLALFRTDFTALRDGRRSTGIPLRRLQVPTFSCQSIFWRSKVWVRHCGSCMRRGHCKRRTNDGRAEEKVLYRKVLKDQLTAEIGPEGNLKGGQSEARSGAPNTGRPHVIPLQTRKLDITT</sequence>
<proteinExistence type="predicted"/>
<dbReference type="EMBL" id="JAKWBI020000001">
    <property type="protein sequence ID" value="KAJ2907358.1"/>
    <property type="molecule type" value="Genomic_DNA"/>
</dbReference>
<feature type="region of interest" description="Disordered" evidence="1">
    <location>
        <begin position="216"/>
        <end position="254"/>
    </location>
</feature>
<evidence type="ECO:0000313" key="2">
    <source>
        <dbReference type="EMBL" id="KAJ2907358.1"/>
    </source>
</evidence>
<gene>
    <name evidence="2" type="ORF">MKZ38_003215</name>
</gene>
<evidence type="ECO:0000256" key="1">
    <source>
        <dbReference type="SAM" id="MobiDB-lite"/>
    </source>
</evidence>
<dbReference type="Proteomes" id="UP001201980">
    <property type="component" value="Unassembled WGS sequence"/>
</dbReference>
<protein>
    <submittedName>
        <fullName evidence="2">Uncharacterized protein</fullName>
    </submittedName>
</protein>
<organism evidence="2 3">
    <name type="scientific">Zalerion maritima</name>
    <dbReference type="NCBI Taxonomy" id="339359"/>
    <lineage>
        <taxon>Eukaryota</taxon>
        <taxon>Fungi</taxon>
        <taxon>Dikarya</taxon>
        <taxon>Ascomycota</taxon>
        <taxon>Pezizomycotina</taxon>
        <taxon>Sordariomycetes</taxon>
        <taxon>Lulworthiomycetidae</taxon>
        <taxon>Lulworthiales</taxon>
        <taxon>Lulworthiaceae</taxon>
        <taxon>Zalerion</taxon>
    </lineage>
</organism>
<accession>A0AAD5S0K7</accession>
<reference evidence="2" key="1">
    <citation type="submission" date="2022-07" db="EMBL/GenBank/DDBJ databases">
        <title>Draft genome sequence of Zalerion maritima ATCC 34329, a (micro)plastics degrading marine fungus.</title>
        <authorList>
            <person name="Paco A."/>
            <person name="Goncalves M.F.M."/>
            <person name="Rocha-Santos T.A.P."/>
            <person name="Alves A."/>
        </authorList>
    </citation>
    <scope>NUCLEOTIDE SEQUENCE</scope>
    <source>
        <strain evidence="2">ATCC 34329</strain>
    </source>
</reference>